<evidence type="ECO:0000256" key="2">
    <source>
        <dbReference type="ARBA" id="ARBA00022884"/>
    </source>
</evidence>
<feature type="region of interest" description="Disordered" evidence="5">
    <location>
        <begin position="196"/>
        <end position="277"/>
    </location>
</feature>
<keyword evidence="2 4" id="KW-0694">RNA-binding</keyword>
<dbReference type="InterPro" id="IPR052285">
    <property type="entry name" value="NEXT_complex_subunit"/>
</dbReference>
<keyword evidence="8" id="KW-1185">Reference proteome</keyword>
<dbReference type="Pfam" id="PF00076">
    <property type="entry name" value="RRM_1"/>
    <property type="match status" value="1"/>
</dbReference>
<comment type="caution">
    <text evidence="7">The sequence shown here is derived from an EMBL/GenBank/DDBJ whole genome shotgun (WGS) entry which is preliminary data.</text>
</comment>
<dbReference type="EMBL" id="QCYY01000754">
    <property type="protein sequence ID" value="ROT82987.1"/>
    <property type="molecule type" value="Genomic_DNA"/>
</dbReference>
<dbReference type="STRING" id="6689.A0A423U2N9"/>
<dbReference type="InterPro" id="IPR035979">
    <property type="entry name" value="RBD_domain_sf"/>
</dbReference>
<dbReference type="PANTHER" id="PTHR13798">
    <property type="entry name" value="RNA BINDING MOTIF RBM PROTEIN -RELATED"/>
    <property type="match status" value="1"/>
</dbReference>
<feature type="region of interest" description="Disordered" evidence="5">
    <location>
        <begin position="91"/>
        <end position="121"/>
    </location>
</feature>
<evidence type="ECO:0000313" key="7">
    <source>
        <dbReference type="EMBL" id="ROT82987.1"/>
    </source>
</evidence>
<dbReference type="PANTHER" id="PTHR13798:SF11">
    <property type="entry name" value="RNA-BINDING PROTEIN 7-RELATED"/>
    <property type="match status" value="1"/>
</dbReference>
<gene>
    <name evidence="7" type="ORF">C7M84_023849</name>
</gene>
<sequence>MCDEEDRTVWVGNLDSEQVTEDVLFELFLQAGPVQYVRIAKDRATGTFKNFAFVIYRDPVSVPYAIELMNGIPLFNRNMRVQNRGLQELQQRGLAPGPGGIHTLDPSLLNNSPQAPQQNYPSVQAQSCGQQQSLLGPGPGIPAALQGRVPQHIMALAQQQIALLQAQQPCLLSDSPLLNAPGMRTSDRLGSVNYGMYGQGHRGHNMQDNMRGSGSRTNNAPHSQQWNRGHHYDNRDRNSRSLDDRHNRHHEDRNRYGRSLDDHQNYRHNQRSGGQKYIDNDAMKMLKGQQNRDDSVSQNSNMLAQLQQQQGRFDYNRLGPKNDSYMRPNGHSHDSHRSRDHYHSRSHGNDDRSSGRYDPYRSSRR</sequence>
<proteinExistence type="predicted"/>
<dbReference type="InterPro" id="IPR000504">
    <property type="entry name" value="RRM_dom"/>
</dbReference>
<feature type="compositionally biased region" description="Polar residues" evidence="5">
    <location>
        <begin position="206"/>
        <end position="227"/>
    </location>
</feature>
<dbReference type="GO" id="GO:0005654">
    <property type="term" value="C:nucleoplasm"/>
    <property type="evidence" value="ECO:0007669"/>
    <property type="project" value="UniProtKB-SubCell"/>
</dbReference>
<evidence type="ECO:0000256" key="5">
    <source>
        <dbReference type="SAM" id="MobiDB-lite"/>
    </source>
</evidence>
<feature type="compositionally biased region" description="Polar residues" evidence="5">
    <location>
        <begin position="108"/>
        <end position="121"/>
    </location>
</feature>
<dbReference type="OrthoDB" id="407442at2759"/>
<comment type="subcellular location">
    <subcellularLocation>
        <location evidence="1">Nucleus</location>
        <location evidence="1">Nucleoplasm</location>
    </subcellularLocation>
</comment>
<dbReference type="AlphaFoldDB" id="A0A423U2N9"/>
<evidence type="ECO:0000256" key="3">
    <source>
        <dbReference type="ARBA" id="ARBA00023242"/>
    </source>
</evidence>
<name>A0A423U2N9_PENVA</name>
<feature type="domain" description="RRM" evidence="6">
    <location>
        <begin position="7"/>
        <end position="82"/>
    </location>
</feature>
<evidence type="ECO:0000313" key="8">
    <source>
        <dbReference type="Proteomes" id="UP000283509"/>
    </source>
</evidence>
<organism evidence="7 8">
    <name type="scientific">Penaeus vannamei</name>
    <name type="common">Whiteleg shrimp</name>
    <name type="synonym">Litopenaeus vannamei</name>
    <dbReference type="NCBI Taxonomy" id="6689"/>
    <lineage>
        <taxon>Eukaryota</taxon>
        <taxon>Metazoa</taxon>
        <taxon>Ecdysozoa</taxon>
        <taxon>Arthropoda</taxon>
        <taxon>Crustacea</taxon>
        <taxon>Multicrustacea</taxon>
        <taxon>Malacostraca</taxon>
        <taxon>Eumalacostraca</taxon>
        <taxon>Eucarida</taxon>
        <taxon>Decapoda</taxon>
        <taxon>Dendrobranchiata</taxon>
        <taxon>Penaeoidea</taxon>
        <taxon>Penaeidae</taxon>
        <taxon>Penaeus</taxon>
    </lineage>
</organism>
<dbReference type="InterPro" id="IPR012677">
    <property type="entry name" value="Nucleotide-bd_a/b_plait_sf"/>
</dbReference>
<protein>
    <submittedName>
        <fullName evidence="7">Putative RNA-binding protein 7</fullName>
    </submittedName>
</protein>
<dbReference type="GO" id="GO:0003727">
    <property type="term" value="F:single-stranded RNA binding"/>
    <property type="evidence" value="ECO:0007669"/>
    <property type="project" value="TreeGrafter"/>
</dbReference>
<feature type="compositionally biased region" description="Basic and acidic residues" evidence="5">
    <location>
        <begin position="230"/>
        <end position="265"/>
    </location>
</feature>
<keyword evidence="3" id="KW-0539">Nucleus</keyword>
<dbReference type="GO" id="GO:0000381">
    <property type="term" value="P:regulation of alternative mRNA splicing, via spliceosome"/>
    <property type="evidence" value="ECO:0007669"/>
    <property type="project" value="TreeGrafter"/>
</dbReference>
<evidence type="ECO:0000256" key="4">
    <source>
        <dbReference type="PROSITE-ProRule" id="PRU00176"/>
    </source>
</evidence>
<dbReference type="SMART" id="SM00360">
    <property type="entry name" value="RRM"/>
    <property type="match status" value="1"/>
</dbReference>
<accession>A0A423U2N9</accession>
<feature type="compositionally biased region" description="Basic and acidic residues" evidence="5">
    <location>
        <begin position="331"/>
        <end position="365"/>
    </location>
</feature>
<feature type="region of interest" description="Disordered" evidence="5">
    <location>
        <begin position="314"/>
        <end position="365"/>
    </location>
</feature>
<dbReference type="Proteomes" id="UP000283509">
    <property type="component" value="Unassembled WGS sequence"/>
</dbReference>
<dbReference type="Gene3D" id="3.30.70.330">
    <property type="match status" value="1"/>
</dbReference>
<reference evidence="7 8" key="1">
    <citation type="submission" date="2018-04" db="EMBL/GenBank/DDBJ databases">
        <authorList>
            <person name="Zhang X."/>
            <person name="Yuan J."/>
            <person name="Li F."/>
            <person name="Xiang J."/>
        </authorList>
    </citation>
    <scope>NUCLEOTIDE SEQUENCE [LARGE SCALE GENOMIC DNA]</scope>
    <source>
        <tissue evidence="7">Muscle</tissue>
    </source>
</reference>
<evidence type="ECO:0000259" key="6">
    <source>
        <dbReference type="PROSITE" id="PS50102"/>
    </source>
</evidence>
<dbReference type="SUPFAM" id="SSF54928">
    <property type="entry name" value="RNA-binding domain, RBD"/>
    <property type="match status" value="1"/>
</dbReference>
<dbReference type="PROSITE" id="PS50102">
    <property type="entry name" value="RRM"/>
    <property type="match status" value="1"/>
</dbReference>
<reference evidence="7 8" key="2">
    <citation type="submission" date="2019-01" db="EMBL/GenBank/DDBJ databases">
        <title>The decoding of complex shrimp genome reveals the adaptation for benthos swimmer, frequently molting mechanism and breeding impact on genome.</title>
        <authorList>
            <person name="Sun Y."/>
            <person name="Gao Y."/>
            <person name="Yu Y."/>
        </authorList>
    </citation>
    <scope>NUCLEOTIDE SEQUENCE [LARGE SCALE GENOMIC DNA]</scope>
    <source>
        <tissue evidence="7">Muscle</tissue>
    </source>
</reference>
<evidence type="ECO:0000256" key="1">
    <source>
        <dbReference type="ARBA" id="ARBA00004642"/>
    </source>
</evidence>